<evidence type="ECO:0000256" key="7">
    <source>
        <dbReference type="ARBA" id="ARBA00023136"/>
    </source>
</evidence>
<evidence type="ECO:0000256" key="1">
    <source>
        <dbReference type="ARBA" id="ARBA00004141"/>
    </source>
</evidence>
<dbReference type="InterPro" id="IPR006667">
    <property type="entry name" value="SLC41_membr_dom"/>
</dbReference>
<evidence type="ECO:0000259" key="9">
    <source>
        <dbReference type="PROSITE" id="PS51371"/>
    </source>
</evidence>
<feature type="transmembrane region" description="Helical" evidence="8">
    <location>
        <begin position="364"/>
        <end position="389"/>
    </location>
</feature>
<feature type="transmembrane region" description="Helical" evidence="8">
    <location>
        <begin position="337"/>
        <end position="358"/>
    </location>
</feature>
<comment type="similarity">
    <text evidence="2">Belongs to the SLC41A transporter family.</text>
</comment>
<keyword evidence="7 8" id="KW-0472">Membrane</keyword>
<dbReference type="SUPFAM" id="SSF161093">
    <property type="entry name" value="MgtE membrane domain-like"/>
    <property type="match status" value="1"/>
</dbReference>
<evidence type="ECO:0000256" key="5">
    <source>
        <dbReference type="ARBA" id="ARBA00022842"/>
    </source>
</evidence>
<dbReference type="PANTHER" id="PTHR43773">
    <property type="entry name" value="MAGNESIUM TRANSPORTER MGTE"/>
    <property type="match status" value="1"/>
</dbReference>
<keyword evidence="3" id="KW-0813">Transport</keyword>
<name>A0A644ZKZ1_9ZZZZ</name>
<sequence length="427" mass="47067">MAMEMSSPNTQQLSNRSIVLQLIYHPRQRLALFSSLPINRQVQILKRLPLNIQIQLLSQIDKTALLPILEYADPDESTDLLRHLPKNRQAELLAELSQSLQDDISLLLQFDPKTAAGLMSLNYVQVEDDENMAEIAKKIKKHEKRTGKFPLILVLHEGQIKGYLPNYKLAYATAGEAIASYVQPISTMAYTTSSQSVIRHFFDHPHSKVAVLNQDGMILGVLYADDVLRVIRQEEISSLYDFAGVHENETVFDSVKKKVSSRYKWLIINLATAFLASGTVSFFDETIAKYVLLAVYMPIVSGMGGNAATQTLAVLVRGIAMQEIELKTAWPTLKKELGSAFINGIINGILVAAVVLAFNHDPLLAFVLALAMISNLLVAAFAGTLIPLIMHKLGKDPATSATVFITTATDVLGFLSFLGLATLILPH</sequence>
<dbReference type="Pfam" id="PF01769">
    <property type="entry name" value="MgtE"/>
    <property type="match status" value="1"/>
</dbReference>
<dbReference type="Pfam" id="PF03448">
    <property type="entry name" value="MgtE_N"/>
    <property type="match status" value="1"/>
</dbReference>
<dbReference type="EMBL" id="VSSQ01009212">
    <property type="protein sequence ID" value="MPM41008.1"/>
    <property type="molecule type" value="Genomic_DNA"/>
</dbReference>
<dbReference type="InterPro" id="IPR000644">
    <property type="entry name" value="CBS_dom"/>
</dbReference>
<protein>
    <submittedName>
        <fullName evidence="10">Magnesium transporter MgtE</fullName>
    </submittedName>
</protein>
<accession>A0A644ZKZ1</accession>
<organism evidence="10">
    <name type="scientific">bioreactor metagenome</name>
    <dbReference type="NCBI Taxonomy" id="1076179"/>
    <lineage>
        <taxon>unclassified sequences</taxon>
        <taxon>metagenomes</taxon>
        <taxon>ecological metagenomes</taxon>
    </lineage>
</organism>
<evidence type="ECO:0000256" key="6">
    <source>
        <dbReference type="ARBA" id="ARBA00022989"/>
    </source>
</evidence>
<dbReference type="InterPro" id="IPR046342">
    <property type="entry name" value="CBS_dom_sf"/>
</dbReference>
<proteinExistence type="inferred from homology"/>
<dbReference type="Gene3D" id="1.25.60.10">
    <property type="entry name" value="MgtE N-terminal domain-like"/>
    <property type="match status" value="1"/>
</dbReference>
<comment type="subcellular location">
    <subcellularLocation>
        <location evidence="1">Membrane</location>
        <topology evidence="1">Multi-pass membrane protein</topology>
    </subcellularLocation>
</comment>
<keyword evidence="5" id="KW-0460">Magnesium</keyword>
<evidence type="ECO:0000313" key="10">
    <source>
        <dbReference type="EMBL" id="MPM41008.1"/>
    </source>
</evidence>
<keyword evidence="4 8" id="KW-0812">Transmembrane</keyword>
<dbReference type="SUPFAM" id="SSF158791">
    <property type="entry name" value="MgtE N-terminal domain-like"/>
    <property type="match status" value="1"/>
</dbReference>
<dbReference type="GO" id="GO:0015095">
    <property type="term" value="F:magnesium ion transmembrane transporter activity"/>
    <property type="evidence" value="ECO:0007669"/>
    <property type="project" value="InterPro"/>
</dbReference>
<feature type="transmembrane region" description="Helical" evidence="8">
    <location>
        <begin position="265"/>
        <end position="283"/>
    </location>
</feature>
<dbReference type="SMART" id="SM00924">
    <property type="entry name" value="MgtE_N"/>
    <property type="match status" value="1"/>
</dbReference>
<dbReference type="Gene3D" id="1.10.357.20">
    <property type="entry name" value="SLC41 divalent cation transporters, integral membrane domain"/>
    <property type="match status" value="1"/>
</dbReference>
<dbReference type="InterPro" id="IPR036739">
    <property type="entry name" value="SLC41_membr_dom_sf"/>
</dbReference>
<feature type="transmembrane region" description="Helical" evidence="8">
    <location>
        <begin position="295"/>
        <end position="316"/>
    </location>
</feature>
<keyword evidence="6 8" id="KW-1133">Transmembrane helix</keyword>
<evidence type="ECO:0000256" key="3">
    <source>
        <dbReference type="ARBA" id="ARBA00022448"/>
    </source>
</evidence>
<dbReference type="PROSITE" id="PS51371">
    <property type="entry name" value="CBS"/>
    <property type="match status" value="1"/>
</dbReference>
<dbReference type="InterPro" id="IPR038076">
    <property type="entry name" value="MgtE_N_sf"/>
</dbReference>
<evidence type="ECO:0000256" key="2">
    <source>
        <dbReference type="ARBA" id="ARBA00009749"/>
    </source>
</evidence>
<dbReference type="InterPro" id="IPR006668">
    <property type="entry name" value="Mg_transptr_MgtE_intracell_dom"/>
</dbReference>
<dbReference type="AlphaFoldDB" id="A0A644ZKZ1"/>
<evidence type="ECO:0000256" key="4">
    <source>
        <dbReference type="ARBA" id="ARBA00022692"/>
    </source>
</evidence>
<dbReference type="Gene3D" id="3.10.580.10">
    <property type="entry name" value="CBS-domain"/>
    <property type="match status" value="1"/>
</dbReference>
<reference evidence="10" key="1">
    <citation type="submission" date="2019-08" db="EMBL/GenBank/DDBJ databases">
        <authorList>
            <person name="Kucharzyk K."/>
            <person name="Murdoch R.W."/>
            <person name="Higgins S."/>
            <person name="Loffler F."/>
        </authorList>
    </citation>
    <scope>NUCLEOTIDE SEQUENCE</scope>
</reference>
<dbReference type="SUPFAM" id="SSF54631">
    <property type="entry name" value="CBS-domain pair"/>
    <property type="match status" value="1"/>
</dbReference>
<dbReference type="GO" id="GO:0016020">
    <property type="term" value="C:membrane"/>
    <property type="evidence" value="ECO:0007669"/>
    <property type="project" value="UniProtKB-SubCell"/>
</dbReference>
<gene>
    <name evidence="10" type="ORF">SDC9_87657</name>
</gene>
<feature type="domain" description="CBS" evidence="9">
    <location>
        <begin position="181"/>
        <end position="238"/>
    </location>
</feature>
<comment type="caution">
    <text evidence="10">The sequence shown here is derived from an EMBL/GenBank/DDBJ whole genome shotgun (WGS) entry which is preliminary data.</text>
</comment>
<dbReference type="InterPro" id="IPR006669">
    <property type="entry name" value="MgtE_transporter"/>
</dbReference>
<evidence type="ECO:0000256" key="8">
    <source>
        <dbReference type="SAM" id="Phobius"/>
    </source>
</evidence>
<feature type="transmembrane region" description="Helical" evidence="8">
    <location>
        <begin position="401"/>
        <end position="425"/>
    </location>
</feature>
<dbReference type="PANTHER" id="PTHR43773:SF1">
    <property type="entry name" value="MAGNESIUM TRANSPORTER MGTE"/>
    <property type="match status" value="1"/>
</dbReference>